<dbReference type="EMBL" id="CP018135">
    <property type="protein sequence ID" value="APF39688.1"/>
    <property type="molecule type" value="Genomic_DNA"/>
</dbReference>
<gene>
    <name evidence="2" type="ORF">BHE16_00140</name>
</gene>
<name>A0A1L2ZKY9_9MICC</name>
<dbReference type="Proteomes" id="UP000183530">
    <property type="component" value="Chromosome"/>
</dbReference>
<protein>
    <recommendedName>
        <fullName evidence="1">THIF-type NAD/FAD binding fold domain-containing protein</fullName>
    </recommendedName>
</protein>
<dbReference type="AlphaFoldDB" id="A0A1L2ZKY9"/>
<dbReference type="KEGG" id="nae:BHE16_00140"/>
<proteinExistence type="predicted"/>
<dbReference type="InterPro" id="IPR035985">
    <property type="entry name" value="Ubiquitin-activating_enz"/>
</dbReference>
<evidence type="ECO:0000313" key="2">
    <source>
        <dbReference type="EMBL" id="APF39688.1"/>
    </source>
</evidence>
<organism evidence="2 3">
    <name type="scientific">Neomicrococcus aestuarii</name>
    <dbReference type="NCBI Taxonomy" id="556325"/>
    <lineage>
        <taxon>Bacteria</taxon>
        <taxon>Bacillati</taxon>
        <taxon>Actinomycetota</taxon>
        <taxon>Actinomycetes</taxon>
        <taxon>Micrococcales</taxon>
        <taxon>Micrococcaceae</taxon>
        <taxon>Neomicrococcus</taxon>
    </lineage>
</organism>
<evidence type="ECO:0000313" key="3">
    <source>
        <dbReference type="Proteomes" id="UP000183530"/>
    </source>
</evidence>
<dbReference type="Gene3D" id="3.40.50.720">
    <property type="entry name" value="NAD(P)-binding Rossmann-like Domain"/>
    <property type="match status" value="1"/>
</dbReference>
<dbReference type="InterPro" id="IPR000594">
    <property type="entry name" value="ThiF_NAD_FAD-bd"/>
</dbReference>
<accession>A0A1L2ZKY9</accession>
<keyword evidence="3" id="KW-1185">Reference proteome</keyword>
<feature type="domain" description="THIF-type NAD/FAD binding fold" evidence="1">
    <location>
        <begin position="108"/>
        <end position="331"/>
    </location>
</feature>
<dbReference type="Pfam" id="PF00899">
    <property type="entry name" value="ThiF"/>
    <property type="match status" value="1"/>
</dbReference>
<dbReference type="STRING" id="556325.BHE16_00140"/>
<reference evidence="2 3" key="1">
    <citation type="submission" date="2016-11" db="EMBL/GenBank/DDBJ databases">
        <title>Genome sequencing of Zhihengliuella aestuarii B18 antagonistic to Plasmodiophora brassicae.</title>
        <authorList>
            <person name="Luo Y."/>
        </authorList>
    </citation>
    <scope>NUCLEOTIDE SEQUENCE [LARGE SCALE GENOMIC DNA]</scope>
    <source>
        <strain evidence="2 3">B18</strain>
    </source>
</reference>
<evidence type="ECO:0000259" key="1">
    <source>
        <dbReference type="Pfam" id="PF00899"/>
    </source>
</evidence>
<dbReference type="GO" id="GO:0008641">
    <property type="term" value="F:ubiquitin-like modifier activating enzyme activity"/>
    <property type="evidence" value="ECO:0007669"/>
    <property type="project" value="InterPro"/>
</dbReference>
<dbReference type="RefSeq" id="WP_071893080.1">
    <property type="nucleotide sequence ID" value="NZ_CP018135.1"/>
</dbReference>
<dbReference type="SUPFAM" id="SSF69572">
    <property type="entry name" value="Activating enzymes of the ubiquitin-like proteins"/>
    <property type="match status" value="1"/>
</dbReference>
<sequence>MRINPGLRIVDLQDGYLRIGTDDFSVSFSGLTPREREFIHSLSHPGQGAGYDGRDIPEARRAWILGRLKEVSVPSPRYRISGTLNDVLSPEITRASATYRTHAGPLIQRRHESHVHLFGLDRCSVQLAITLANAGVGHLHLYDLADVDLTDLGGALLTIADLGLPRAIQVAKQLKRLHHRLDVTVHRQISISPADGSLVNGRSSTDSTPVVSVAMGRDSLQPAVREALTTSAHAYTQVIFSDSAATLGPMVLSGIPGCFDCLDHKIPPLTDADHDASTQFPLPPGVLIPDAASASVMAGLAAQQILMVLDGQLLPATVGALMTFQLETGATVTRSIPDNILCACHSSAA</sequence>